<feature type="transmembrane region" description="Helical" evidence="1">
    <location>
        <begin position="120"/>
        <end position="142"/>
    </location>
</feature>
<feature type="transmembrane region" description="Helical" evidence="1">
    <location>
        <begin position="53"/>
        <end position="77"/>
    </location>
</feature>
<dbReference type="EMBL" id="CAHIKZ030000802">
    <property type="protein sequence ID" value="CAE1239370.1"/>
    <property type="molecule type" value="Genomic_DNA"/>
</dbReference>
<evidence type="ECO:0000313" key="2">
    <source>
        <dbReference type="EMBL" id="CAE1239370.1"/>
    </source>
</evidence>
<keyword evidence="1" id="KW-1133">Transmembrane helix</keyword>
<proteinExistence type="predicted"/>
<dbReference type="AlphaFoldDB" id="A0A812BMU4"/>
<feature type="transmembrane region" description="Helical" evidence="1">
    <location>
        <begin position="97"/>
        <end position="114"/>
    </location>
</feature>
<reference evidence="2" key="1">
    <citation type="submission" date="2021-01" db="EMBL/GenBank/DDBJ databases">
        <authorList>
            <person name="Li R."/>
            <person name="Bekaert M."/>
        </authorList>
    </citation>
    <scope>NUCLEOTIDE SEQUENCE</scope>
    <source>
        <strain evidence="2">Farmed</strain>
    </source>
</reference>
<dbReference type="Proteomes" id="UP000597762">
    <property type="component" value="Unassembled WGS sequence"/>
</dbReference>
<feature type="transmembrane region" description="Helical" evidence="1">
    <location>
        <begin position="154"/>
        <end position="177"/>
    </location>
</feature>
<keyword evidence="1" id="KW-0812">Transmembrane</keyword>
<feature type="transmembrane region" description="Helical" evidence="1">
    <location>
        <begin position="29"/>
        <end position="47"/>
    </location>
</feature>
<sequence>MPAFSPGISLIFSFPHTVFLYLSSHLTCFLSIVLALCLVIAYFSRFFFTWFRLYSLCLVFLFCLLTFFFLSFSILLLSSPFSLICSIPLSHSHHLTLSFLSLSLSLSLFLSFFLSFPSAILIHFFYLSFSLYLSLAFFFKNLFPSLFLSFSRSLFLAIISLFFLFNFSFCLCLSVSLSLSLYLSIYLSIYLLGQSFFLSRHIFHSFAPF</sequence>
<organism evidence="2 3">
    <name type="scientific">Acanthosepion pharaonis</name>
    <name type="common">Pharaoh cuttlefish</name>
    <name type="synonym">Sepia pharaonis</name>
    <dbReference type="NCBI Taxonomy" id="158019"/>
    <lineage>
        <taxon>Eukaryota</taxon>
        <taxon>Metazoa</taxon>
        <taxon>Spiralia</taxon>
        <taxon>Lophotrochozoa</taxon>
        <taxon>Mollusca</taxon>
        <taxon>Cephalopoda</taxon>
        <taxon>Coleoidea</taxon>
        <taxon>Decapodiformes</taxon>
        <taxon>Sepiida</taxon>
        <taxon>Sepiina</taxon>
        <taxon>Sepiidae</taxon>
        <taxon>Acanthosepion</taxon>
    </lineage>
</organism>
<name>A0A812BMU4_ACAPH</name>
<keyword evidence="3" id="KW-1185">Reference proteome</keyword>
<evidence type="ECO:0000313" key="3">
    <source>
        <dbReference type="Proteomes" id="UP000597762"/>
    </source>
</evidence>
<accession>A0A812BMU4</accession>
<comment type="caution">
    <text evidence="2">The sequence shown here is derived from an EMBL/GenBank/DDBJ whole genome shotgun (WGS) entry which is preliminary data.</text>
</comment>
<evidence type="ECO:0000256" key="1">
    <source>
        <dbReference type="SAM" id="Phobius"/>
    </source>
</evidence>
<gene>
    <name evidence="2" type="ORF">SPHA_21854</name>
</gene>
<feature type="transmembrane region" description="Helical" evidence="1">
    <location>
        <begin position="183"/>
        <end position="203"/>
    </location>
</feature>
<protein>
    <submittedName>
        <fullName evidence="2">Uncharacterized protein</fullName>
    </submittedName>
</protein>
<keyword evidence="1" id="KW-0472">Membrane</keyword>